<evidence type="ECO:0000259" key="2">
    <source>
        <dbReference type="Pfam" id="PF07603"/>
    </source>
</evidence>
<keyword evidence="4" id="KW-1185">Reference proteome</keyword>
<dbReference type="EMBL" id="JBEPSH010000007">
    <property type="protein sequence ID" value="MET4578455.1"/>
    <property type="molecule type" value="Genomic_DNA"/>
</dbReference>
<feature type="domain" description="Lcl C-terminal" evidence="2">
    <location>
        <begin position="87"/>
        <end position="228"/>
    </location>
</feature>
<sequence>MVTGAEAAPLNDTGIVGPTTVGARHDGDDARYGRDAAAARGALPKVGASAGSVSGQANGFDFTKVSSKGRTLPDTAVLGSSREDWACTLDNHTGRLWEVKLNDASHFRHMGHTYSLQPGGTRGTGPTGTCHEHGRCDAATYVQAVNAVGLCGFHDWRLPTQVELRSLVDRGRFQPAVDPLYFPNTMSDAYWSNTQRVGRVQGYWATDFESGAGEPYGHAERLHIRLVRQAQ</sequence>
<dbReference type="RefSeq" id="WP_354445727.1">
    <property type="nucleotide sequence ID" value="NZ_JBEPSH010000007.1"/>
</dbReference>
<dbReference type="Pfam" id="PF07603">
    <property type="entry name" value="Lcl_C"/>
    <property type="match status" value="1"/>
</dbReference>
<accession>A0ABV2QBR5</accession>
<proteinExistence type="predicted"/>
<reference evidence="3 4" key="1">
    <citation type="submission" date="2024-06" db="EMBL/GenBank/DDBJ databases">
        <title>Sorghum-associated microbial communities from plants grown in Nebraska, USA.</title>
        <authorList>
            <person name="Schachtman D."/>
        </authorList>
    </citation>
    <scope>NUCLEOTIDE SEQUENCE [LARGE SCALE GENOMIC DNA]</scope>
    <source>
        <strain evidence="3 4">2709</strain>
    </source>
</reference>
<name>A0ABV2QBR5_9BURK</name>
<evidence type="ECO:0000313" key="3">
    <source>
        <dbReference type="EMBL" id="MET4578455.1"/>
    </source>
</evidence>
<dbReference type="InterPro" id="IPR011460">
    <property type="entry name" value="Lcl_C"/>
</dbReference>
<comment type="caution">
    <text evidence="3">The sequence shown here is derived from an EMBL/GenBank/DDBJ whole genome shotgun (WGS) entry which is preliminary data.</text>
</comment>
<evidence type="ECO:0000313" key="4">
    <source>
        <dbReference type="Proteomes" id="UP001549320"/>
    </source>
</evidence>
<protein>
    <recommendedName>
        <fullName evidence="2">Lcl C-terminal domain-containing protein</fullName>
    </recommendedName>
</protein>
<organism evidence="3 4">
    <name type="scientific">Ottowia thiooxydans</name>
    <dbReference type="NCBI Taxonomy" id="219182"/>
    <lineage>
        <taxon>Bacteria</taxon>
        <taxon>Pseudomonadati</taxon>
        <taxon>Pseudomonadota</taxon>
        <taxon>Betaproteobacteria</taxon>
        <taxon>Burkholderiales</taxon>
        <taxon>Comamonadaceae</taxon>
        <taxon>Ottowia</taxon>
    </lineage>
</organism>
<dbReference type="Proteomes" id="UP001549320">
    <property type="component" value="Unassembled WGS sequence"/>
</dbReference>
<feature type="region of interest" description="Disordered" evidence="1">
    <location>
        <begin position="1"/>
        <end position="29"/>
    </location>
</feature>
<gene>
    <name evidence="3" type="ORF">ABIE13_003571</name>
</gene>
<evidence type="ECO:0000256" key="1">
    <source>
        <dbReference type="SAM" id="MobiDB-lite"/>
    </source>
</evidence>